<name>A0A2S8FKY8_9BACT</name>
<dbReference type="Proteomes" id="UP000238322">
    <property type="component" value="Unassembled WGS sequence"/>
</dbReference>
<accession>A0A2S8FKY8</accession>
<dbReference type="AlphaFoldDB" id="A0A2S8FKY8"/>
<dbReference type="EMBL" id="PUHY01000012">
    <property type="protein sequence ID" value="PQO32594.1"/>
    <property type="molecule type" value="Genomic_DNA"/>
</dbReference>
<evidence type="ECO:0000313" key="2">
    <source>
        <dbReference type="EMBL" id="PQO32594.1"/>
    </source>
</evidence>
<dbReference type="RefSeq" id="WP_105331605.1">
    <property type="nucleotide sequence ID" value="NZ_PUHY01000012.1"/>
</dbReference>
<proteinExistence type="predicted"/>
<evidence type="ECO:0008006" key="4">
    <source>
        <dbReference type="Google" id="ProtNLM"/>
    </source>
</evidence>
<dbReference type="SUPFAM" id="SSF52047">
    <property type="entry name" value="RNI-like"/>
    <property type="match status" value="1"/>
</dbReference>
<sequence length="258" mass="30086">MSDTEASVRRTRRRIRWSLRVLFVFIGLIAIGMAWVSYQMRMGNVHEDAAKKLRELGVSIDWKLVETTPLSPNSYRVEKKLPSWMERLGVGAMFQRLSRVQISDQSPEKVDLAVQQIVRLKQLPHFSSYNAPLTETQLETLFDHVQFESVYLQSMKLGRGPIPCFQNSNITWLLVARTQFSNPAIDDLPMSLEYFDATRTRISNDGLEKFVRLKNLQKLILRRTPTTKSAINDLRKKMPWCEIEWEELRLPWTAQTTK</sequence>
<keyword evidence="1" id="KW-0472">Membrane</keyword>
<dbReference type="Gene3D" id="3.80.10.10">
    <property type="entry name" value="Ribonuclease Inhibitor"/>
    <property type="match status" value="1"/>
</dbReference>
<gene>
    <name evidence="2" type="ORF">C5Y83_20505</name>
</gene>
<organism evidence="2 3">
    <name type="scientific">Blastopirellula marina</name>
    <dbReference type="NCBI Taxonomy" id="124"/>
    <lineage>
        <taxon>Bacteria</taxon>
        <taxon>Pseudomonadati</taxon>
        <taxon>Planctomycetota</taxon>
        <taxon>Planctomycetia</taxon>
        <taxon>Pirellulales</taxon>
        <taxon>Pirellulaceae</taxon>
        <taxon>Blastopirellula</taxon>
    </lineage>
</organism>
<evidence type="ECO:0000256" key="1">
    <source>
        <dbReference type="SAM" id="Phobius"/>
    </source>
</evidence>
<feature type="transmembrane region" description="Helical" evidence="1">
    <location>
        <begin position="21"/>
        <end position="38"/>
    </location>
</feature>
<keyword evidence="1" id="KW-0812">Transmembrane</keyword>
<comment type="caution">
    <text evidence="2">The sequence shown here is derived from an EMBL/GenBank/DDBJ whole genome shotgun (WGS) entry which is preliminary data.</text>
</comment>
<dbReference type="InterPro" id="IPR032675">
    <property type="entry name" value="LRR_dom_sf"/>
</dbReference>
<protein>
    <recommendedName>
        <fullName evidence="4">Leucine Rich repeats (2 copies)</fullName>
    </recommendedName>
</protein>
<keyword evidence="1" id="KW-1133">Transmembrane helix</keyword>
<reference evidence="2 3" key="1">
    <citation type="submission" date="2018-02" db="EMBL/GenBank/DDBJ databases">
        <title>Comparative genomes isolates from brazilian mangrove.</title>
        <authorList>
            <person name="Araujo J.E."/>
            <person name="Taketani R.G."/>
            <person name="Silva M.C.P."/>
            <person name="Loureco M.V."/>
            <person name="Andreote F.D."/>
        </authorList>
    </citation>
    <scope>NUCLEOTIDE SEQUENCE [LARGE SCALE GENOMIC DNA]</scope>
    <source>
        <strain evidence="2 3">Hex-1 MGV</strain>
    </source>
</reference>
<dbReference type="OrthoDB" id="232968at2"/>
<evidence type="ECO:0000313" key="3">
    <source>
        <dbReference type="Proteomes" id="UP000238322"/>
    </source>
</evidence>